<evidence type="ECO:0000313" key="1">
    <source>
        <dbReference type="EMBL" id="VHO05388.1"/>
    </source>
</evidence>
<reference evidence="1" key="1">
    <citation type="submission" date="2019-04" db="EMBL/GenBank/DDBJ databases">
        <authorList>
            <person name="Brambilla D."/>
        </authorList>
    </citation>
    <scope>NUCLEOTIDE SEQUENCE</scope>
    <source>
        <strain evidence="1">BAL1</strain>
    </source>
</reference>
<name>A0A486XS23_9GAMM</name>
<gene>
    <name evidence="1" type="ORF">BAL341_2471</name>
</gene>
<dbReference type="AlphaFoldDB" id="A0A486XS23"/>
<dbReference type="EMBL" id="CAAJGR010000121">
    <property type="protein sequence ID" value="VHO05388.1"/>
    <property type="molecule type" value="Genomic_DNA"/>
</dbReference>
<sequence>MPARYNSRFKRQFAVKSLPKNDIFLNDEFCMPQVWRVKAVICPEIKHGWRNTVRCRLLFA</sequence>
<accession>A0A486XS23</accession>
<proteinExistence type="predicted"/>
<organism evidence="1">
    <name type="scientific">Rheinheimera sp. BAL341</name>
    <dbReference type="NCBI Taxonomy" id="1708203"/>
    <lineage>
        <taxon>Bacteria</taxon>
        <taxon>Pseudomonadati</taxon>
        <taxon>Pseudomonadota</taxon>
        <taxon>Gammaproteobacteria</taxon>
        <taxon>Chromatiales</taxon>
        <taxon>Chromatiaceae</taxon>
        <taxon>Rheinheimera</taxon>
    </lineage>
</organism>
<protein>
    <submittedName>
        <fullName evidence="1">Uncharacterized protein</fullName>
    </submittedName>
</protein>